<keyword evidence="1" id="KW-0812">Transmembrane</keyword>
<keyword evidence="1" id="KW-1133">Transmembrane helix</keyword>
<feature type="transmembrane region" description="Helical" evidence="1">
    <location>
        <begin position="6"/>
        <end position="27"/>
    </location>
</feature>
<keyword evidence="2" id="KW-0496">Mitochondrion</keyword>
<proteinExistence type="predicted"/>
<sequence>MMYFFILLFSSSLFGKVFLLILLSMWLQQMLWVICYKLLDCKGKKEFMNLEALLNVHFTDELTSMFELTQQSIEDTIMFLDTFAEVVGAVVCEEETKVFLIG</sequence>
<comment type="caution">
    <text evidence="2">The sequence shown here is derived from an EMBL/GenBank/DDBJ whole genome shotgun (WGS) entry which is preliminary data.</text>
</comment>
<gene>
    <name evidence="2" type="ORF">ABT39_MTgene1606</name>
</gene>
<geneLocation type="mitochondrion" evidence="2"/>
<accession>A0A117NGA8</accession>
<organism evidence="2">
    <name type="scientific">Picea glauca</name>
    <name type="common">White spruce</name>
    <name type="synonym">Pinus glauca</name>
    <dbReference type="NCBI Taxonomy" id="3330"/>
    <lineage>
        <taxon>Eukaryota</taxon>
        <taxon>Viridiplantae</taxon>
        <taxon>Streptophyta</taxon>
        <taxon>Embryophyta</taxon>
        <taxon>Tracheophyta</taxon>
        <taxon>Spermatophyta</taxon>
        <taxon>Pinopsida</taxon>
        <taxon>Pinidae</taxon>
        <taxon>Conifers I</taxon>
        <taxon>Pinales</taxon>
        <taxon>Pinaceae</taxon>
        <taxon>Picea</taxon>
    </lineage>
</organism>
<evidence type="ECO:0000313" key="2">
    <source>
        <dbReference type="EMBL" id="KUM46505.1"/>
    </source>
</evidence>
<name>A0A117NGA8_PICGL</name>
<dbReference type="EMBL" id="LKAM01000011">
    <property type="protein sequence ID" value="KUM46505.1"/>
    <property type="molecule type" value="Genomic_DNA"/>
</dbReference>
<dbReference type="AlphaFoldDB" id="A0A117NGA8"/>
<keyword evidence="1" id="KW-0472">Membrane</keyword>
<evidence type="ECO:0000256" key="1">
    <source>
        <dbReference type="SAM" id="Phobius"/>
    </source>
</evidence>
<reference evidence="2" key="1">
    <citation type="journal article" date="2015" name="Genome Biol. Evol.">
        <title>Organellar Genomes of White Spruce (Picea glauca): Assembly and Annotation.</title>
        <authorList>
            <person name="Jackman S.D."/>
            <person name="Warren R.L."/>
            <person name="Gibb E.A."/>
            <person name="Vandervalk B.P."/>
            <person name="Mohamadi H."/>
            <person name="Chu J."/>
            <person name="Raymond A."/>
            <person name="Pleasance S."/>
            <person name="Coope R."/>
            <person name="Wildung M.R."/>
            <person name="Ritland C.E."/>
            <person name="Bousquet J."/>
            <person name="Jones S.J."/>
            <person name="Bohlmann J."/>
            <person name="Birol I."/>
        </authorList>
    </citation>
    <scope>NUCLEOTIDE SEQUENCE [LARGE SCALE GENOMIC DNA]</scope>
    <source>
        <tissue evidence="2">Flushing bud</tissue>
    </source>
</reference>
<protein>
    <submittedName>
        <fullName evidence="2">Uncharacterized protein</fullName>
    </submittedName>
</protein>